<evidence type="ECO:0000313" key="2">
    <source>
        <dbReference type="EMBL" id="VEU40091.1"/>
    </source>
</evidence>
<dbReference type="AlphaFoldDB" id="A0A448ZDK5"/>
<dbReference type="PROSITE" id="PS50005">
    <property type="entry name" value="TPR"/>
    <property type="match status" value="1"/>
</dbReference>
<evidence type="ECO:0000256" key="1">
    <source>
        <dbReference type="PROSITE-ProRule" id="PRU00339"/>
    </source>
</evidence>
<dbReference type="Proteomes" id="UP000291116">
    <property type="component" value="Unassembled WGS sequence"/>
</dbReference>
<evidence type="ECO:0000313" key="3">
    <source>
        <dbReference type="Proteomes" id="UP000291116"/>
    </source>
</evidence>
<proteinExistence type="predicted"/>
<protein>
    <submittedName>
        <fullName evidence="2">Uncharacterized protein</fullName>
    </submittedName>
</protein>
<reference evidence="2 3" key="1">
    <citation type="submission" date="2019-01" db="EMBL/GenBank/DDBJ databases">
        <authorList>
            <person name="Ferrante I. M."/>
        </authorList>
    </citation>
    <scope>NUCLEOTIDE SEQUENCE [LARGE SCALE GENOMIC DNA]</scope>
    <source>
        <strain evidence="2 3">B856</strain>
    </source>
</reference>
<accession>A0A448ZDK5</accession>
<organism evidence="2 3">
    <name type="scientific">Pseudo-nitzschia multistriata</name>
    <dbReference type="NCBI Taxonomy" id="183589"/>
    <lineage>
        <taxon>Eukaryota</taxon>
        <taxon>Sar</taxon>
        <taxon>Stramenopiles</taxon>
        <taxon>Ochrophyta</taxon>
        <taxon>Bacillariophyta</taxon>
        <taxon>Bacillariophyceae</taxon>
        <taxon>Bacillariophycidae</taxon>
        <taxon>Bacillariales</taxon>
        <taxon>Bacillariaceae</taxon>
        <taxon>Pseudo-nitzschia</taxon>
    </lineage>
</organism>
<dbReference type="OrthoDB" id="55458at2759"/>
<dbReference type="InterPro" id="IPR011990">
    <property type="entry name" value="TPR-like_helical_dom_sf"/>
</dbReference>
<sequence>MDIQSHYESNGSGPEEVADRLADNGRRYSQFLAQSLNNKASIQISNGNYDEAISDLSYALDLSTSDLNENGETSMCPFQEFSLGSFLMVALEKEEEQHFCLDVDRPADIQQPERSSFCSENTDRNYEDLDDCVTMEDNDESTFVGFDAATSNMIESGGSHRNQRSSPLSRDKAQELISLKSNEDNEHKEGFIYSCPLCVNSRCIAEGHNLGLVLPVMILFNIAIAHHLKAISLSKIATAGSTTAMESFEMMQQASKFYHLAYELQRKKTLRRQQHTKRNSDCWNEEHVSMRFMMLITNNLGQIHRFTGNPHKQTMCLQHLLGAMLYMFHNCDRTVLTQKELDRFFDNLAPVLGTKRCAPAA</sequence>
<dbReference type="InterPro" id="IPR019734">
    <property type="entry name" value="TPR_rpt"/>
</dbReference>
<keyword evidence="3" id="KW-1185">Reference proteome</keyword>
<dbReference type="SUPFAM" id="SSF48452">
    <property type="entry name" value="TPR-like"/>
    <property type="match status" value="1"/>
</dbReference>
<feature type="repeat" description="TPR" evidence="1">
    <location>
        <begin position="33"/>
        <end position="66"/>
    </location>
</feature>
<name>A0A448ZDK5_9STRA</name>
<dbReference type="EMBL" id="CAACVS010000258">
    <property type="protein sequence ID" value="VEU40091.1"/>
    <property type="molecule type" value="Genomic_DNA"/>
</dbReference>
<keyword evidence="1" id="KW-0802">TPR repeat</keyword>
<feature type="unsure residue" description="E or Q" evidence="2">
    <location>
        <position position="95"/>
    </location>
</feature>
<gene>
    <name evidence="2" type="ORF">PSNMU_V1.4_AUG-EV-PASAV3_0069660</name>
</gene>